<evidence type="ECO:0000313" key="2">
    <source>
        <dbReference type="EMBL" id="TRY61197.1"/>
    </source>
</evidence>
<proteinExistence type="predicted"/>
<reference evidence="2 3" key="1">
    <citation type="journal article" date="2018" name="Nat. Ecol. Evol.">
        <title>Genomic signatures of mitonuclear coevolution across populations of Tigriopus californicus.</title>
        <authorList>
            <person name="Barreto F.S."/>
            <person name="Watson E.T."/>
            <person name="Lima T.G."/>
            <person name="Willett C.S."/>
            <person name="Edmands S."/>
            <person name="Li W."/>
            <person name="Burton R.S."/>
        </authorList>
    </citation>
    <scope>NUCLEOTIDE SEQUENCE [LARGE SCALE GENOMIC DNA]</scope>
    <source>
        <strain evidence="2 3">San Diego</strain>
    </source>
</reference>
<keyword evidence="1" id="KW-0732">Signal</keyword>
<dbReference type="EMBL" id="VCGU01000459">
    <property type="protein sequence ID" value="TRY61197.1"/>
    <property type="molecule type" value="Genomic_DNA"/>
</dbReference>
<dbReference type="AlphaFoldDB" id="A0A553N6Z0"/>
<evidence type="ECO:0000256" key="1">
    <source>
        <dbReference type="SAM" id="SignalP"/>
    </source>
</evidence>
<feature type="signal peptide" evidence="1">
    <location>
        <begin position="1"/>
        <end position="22"/>
    </location>
</feature>
<feature type="chain" id="PRO_5021817392" evidence="1">
    <location>
        <begin position="23"/>
        <end position="121"/>
    </location>
</feature>
<keyword evidence="3" id="KW-1185">Reference proteome</keyword>
<organism evidence="2 3">
    <name type="scientific">Tigriopus californicus</name>
    <name type="common">Marine copepod</name>
    <dbReference type="NCBI Taxonomy" id="6832"/>
    <lineage>
        <taxon>Eukaryota</taxon>
        <taxon>Metazoa</taxon>
        <taxon>Ecdysozoa</taxon>
        <taxon>Arthropoda</taxon>
        <taxon>Crustacea</taxon>
        <taxon>Multicrustacea</taxon>
        <taxon>Hexanauplia</taxon>
        <taxon>Copepoda</taxon>
        <taxon>Harpacticoida</taxon>
        <taxon>Harpacticidae</taxon>
        <taxon>Tigriopus</taxon>
    </lineage>
</organism>
<comment type="caution">
    <text evidence="2">The sequence shown here is derived from an EMBL/GenBank/DDBJ whole genome shotgun (WGS) entry which is preliminary data.</text>
</comment>
<sequence length="121" mass="14162">MKATVLPLAILLLFHIIRPSSTKVMVRDPNIEHLKHPAFGPYTLEEYIAQVPPSVMKLVITDFDKHLVKLFRTIPTYKLVNDPLWLQLLSVRMYLSEHFRVPDIRKVLMSQREYLRIPTIG</sequence>
<protein>
    <submittedName>
        <fullName evidence="2">Uncharacterized protein</fullName>
    </submittedName>
</protein>
<evidence type="ECO:0000313" key="3">
    <source>
        <dbReference type="Proteomes" id="UP000318571"/>
    </source>
</evidence>
<gene>
    <name evidence="2" type="ORF">TCAL_01487</name>
</gene>
<accession>A0A553N6Z0</accession>
<name>A0A553N6Z0_TIGCA</name>
<dbReference type="Proteomes" id="UP000318571">
    <property type="component" value="Chromosome 8"/>
</dbReference>